<dbReference type="EMBL" id="VSRR010000126">
    <property type="protein sequence ID" value="MPC10652.1"/>
    <property type="molecule type" value="Genomic_DNA"/>
</dbReference>
<evidence type="ECO:0000313" key="1">
    <source>
        <dbReference type="EMBL" id="MPC10652.1"/>
    </source>
</evidence>
<protein>
    <submittedName>
        <fullName evidence="1">Uncharacterized protein</fullName>
    </submittedName>
</protein>
<accession>A0A5B7CLU0</accession>
<sequence length="93" mass="9805">MILKGCAASPCGVVDLRMAGRLGARKEGGGFRGDEPMALKAPSSRVSEDRLEPHVCIGKDAAWLVMEDSCEAGRVGDALGKGLKRHVTLTILD</sequence>
<proteinExistence type="predicted"/>
<name>A0A5B7CLU0_PORTR</name>
<dbReference type="AlphaFoldDB" id="A0A5B7CLU0"/>
<organism evidence="1 2">
    <name type="scientific">Portunus trituberculatus</name>
    <name type="common">Swimming crab</name>
    <name type="synonym">Neptunus trituberculatus</name>
    <dbReference type="NCBI Taxonomy" id="210409"/>
    <lineage>
        <taxon>Eukaryota</taxon>
        <taxon>Metazoa</taxon>
        <taxon>Ecdysozoa</taxon>
        <taxon>Arthropoda</taxon>
        <taxon>Crustacea</taxon>
        <taxon>Multicrustacea</taxon>
        <taxon>Malacostraca</taxon>
        <taxon>Eumalacostraca</taxon>
        <taxon>Eucarida</taxon>
        <taxon>Decapoda</taxon>
        <taxon>Pleocyemata</taxon>
        <taxon>Brachyura</taxon>
        <taxon>Eubrachyura</taxon>
        <taxon>Portunoidea</taxon>
        <taxon>Portunidae</taxon>
        <taxon>Portuninae</taxon>
        <taxon>Portunus</taxon>
    </lineage>
</organism>
<reference evidence="1 2" key="1">
    <citation type="submission" date="2019-05" db="EMBL/GenBank/DDBJ databases">
        <title>Another draft genome of Portunus trituberculatus and its Hox gene families provides insights of decapod evolution.</title>
        <authorList>
            <person name="Jeong J.-H."/>
            <person name="Song I."/>
            <person name="Kim S."/>
            <person name="Choi T."/>
            <person name="Kim D."/>
            <person name="Ryu S."/>
            <person name="Kim W."/>
        </authorList>
    </citation>
    <scope>NUCLEOTIDE SEQUENCE [LARGE SCALE GENOMIC DNA]</scope>
    <source>
        <tissue evidence="1">Muscle</tissue>
    </source>
</reference>
<dbReference type="Proteomes" id="UP000324222">
    <property type="component" value="Unassembled WGS sequence"/>
</dbReference>
<comment type="caution">
    <text evidence="1">The sequence shown here is derived from an EMBL/GenBank/DDBJ whole genome shotgun (WGS) entry which is preliminary data.</text>
</comment>
<evidence type="ECO:0000313" key="2">
    <source>
        <dbReference type="Proteomes" id="UP000324222"/>
    </source>
</evidence>
<gene>
    <name evidence="1" type="ORF">E2C01_003292</name>
</gene>
<keyword evidence="2" id="KW-1185">Reference proteome</keyword>